<comment type="caution">
    <text evidence="5">The sequence shown here is derived from an EMBL/GenBank/DDBJ whole genome shotgun (WGS) entry which is preliminary data.</text>
</comment>
<reference evidence="5" key="2">
    <citation type="submission" date="2023-01" db="EMBL/GenBank/DDBJ databases">
        <authorList>
            <person name="Sun Q."/>
            <person name="Evtushenko L."/>
        </authorList>
    </citation>
    <scope>NUCLEOTIDE SEQUENCE</scope>
    <source>
        <strain evidence="5">VKM B-1513</strain>
    </source>
</reference>
<evidence type="ECO:0000313" key="5">
    <source>
        <dbReference type="EMBL" id="GLK52200.1"/>
    </source>
</evidence>
<dbReference type="AlphaFoldDB" id="A0A9W6INB2"/>
<evidence type="ECO:0000313" key="6">
    <source>
        <dbReference type="Proteomes" id="UP001143486"/>
    </source>
</evidence>
<feature type="chain" id="PRO_5040774248" description="Alkaline phosphatase D" evidence="2">
    <location>
        <begin position="26"/>
        <end position="650"/>
    </location>
</feature>
<keyword evidence="2" id="KW-0732">Signal</keyword>
<dbReference type="InterPro" id="IPR006311">
    <property type="entry name" value="TAT_signal"/>
</dbReference>
<keyword evidence="6" id="KW-1185">Reference proteome</keyword>
<name>A0A9W6INB2_9PROT</name>
<dbReference type="Gene3D" id="3.60.21.70">
    <property type="entry name" value="PhoD-like phosphatase"/>
    <property type="match status" value="1"/>
</dbReference>
<dbReference type="InterPro" id="IPR032093">
    <property type="entry name" value="PhoD_N"/>
</dbReference>
<dbReference type="CDD" id="cd07389">
    <property type="entry name" value="MPP_PhoD"/>
    <property type="match status" value="1"/>
</dbReference>
<dbReference type="Gene3D" id="2.60.40.380">
    <property type="entry name" value="Purple acid phosphatase-like, N-terminal"/>
    <property type="match status" value="1"/>
</dbReference>
<reference evidence="5" key="1">
    <citation type="journal article" date="2014" name="Int. J. Syst. Evol. Microbiol.">
        <title>Complete genome sequence of Corynebacterium casei LMG S-19264T (=DSM 44701T), isolated from a smear-ripened cheese.</title>
        <authorList>
            <consortium name="US DOE Joint Genome Institute (JGI-PGF)"/>
            <person name="Walter F."/>
            <person name="Albersmeier A."/>
            <person name="Kalinowski J."/>
            <person name="Ruckert C."/>
        </authorList>
    </citation>
    <scope>NUCLEOTIDE SEQUENCE</scope>
    <source>
        <strain evidence="5">VKM B-1513</strain>
    </source>
</reference>
<evidence type="ECO:0000259" key="3">
    <source>
        <dbReference type="Pfam" id="PF09423"/>
    </source>
</evidence>
<organism evidence="5 6">
    <name type="scientific">Maricaulis virginensis</name>
    <dbReference type="NCBI Taxonomy" id="144022"/>
    <lineage>
        <taxon>Bacteria</taxon>
        <taxon>Pseudomonadati</taxon>
        <taxon>Pseudomonadota</taxon>
        <taxon>Alphaproteobacteria</taxon>
        <taxon>Maricaulales</taxon>
        <taxon>Maricaulaceae</taxon>
        <taxon>Maricaulis</taxon>
    </lineage>
</organism>
<dbReference type="InterPro" id="IPR052900">
    <property type="entry name" value="Phospholipid_Metab_Enz"/>
</dbReference>
<protein>
    <recommendedName>
        <fullName evidence="7">Alkaline phosphatase D</fullName>
    </recommendedName>
</protein>
<gene>
    <name evidence="5" type="ORF">GCM10017621_17080</name>
</gene>
<dbReference type="Pfam" id="PF16655">
    <property type="entry name" value="PhoD_N"/>
    <property type="match status" value="1"/>
</dbReference>
<accession>A0A9W6INB2</accession>
<dbReference type="InterPro" id="IPR029052">
    <property type="entry name" value="Metallo-depent_PP-like"/>
</dbReference>
<dbReference type="Pfam" id="PF09423">
    <property type="entry name" value="PhoD"/>
    <property type="match status" value="1"/>
</dbReference>
<evidence type="ECO:0008006" key="7">
    <source>
        <dbReference type="Google" id="ProtNLM"/>
    </source>
</evidence>
<proteinExistence type="predicted"/>
<dbReference type="PANTHER" id="PTHR43606">
    <property type="entry name" value="PHOSPHATASE, PUTATIVE (AFU_ORTHOLOGUE AFUA_6G08710)-RELATED"/>
    <property type="match status" value="1"/>
</dbReference>
<dbReference type="PROSITE" id="PS51318">
    <property type="entry name" value="TAT"/>
    <property type="match status" value="1"/>
</dbReference>
<feature type="signal peptide" evidence="2">
    <location>
        <begin position="1"/>
        <end position="25"/>
    </location>
</feature>
<feature type="region of interest" description="Disordered" evidence="1">
    <location>
        <begin position="627"/>
        <end position="650"/>
    </location>
</feature>
<sequence length="650" mass="71698">MINRRTLLLALSATTFAATARPAFAAHAVPRRLAPDVYPQGVASGDPTEDGVVLWTRMLPPEAGGAAGGHLEVATDAGFASLIVERAVETGPDADYTVRVVVDGLQPGQRLHYRFVRDDGAMSPTGMSRTAPAADSAEDVQFAFASCQNFQTGHYHAYRHLLTRGEDGADLDFVLFLGDFIYEQIFAMSGLARDLAWPETDGARADHAVTLDDYRHLYRTYLSDPWLQRTRGRWPFLSIWDDHEFSNNSWQSVSTYDPAGTPAQERKMAANQAWFEYIPARLSGLAGDQFARDFELADVVNSALDTPEGAAANETATHSLVIPRRLRWGARLDLFLTDSRSFRSEHPIPPERALELSFHPHAILPVEEIARWDAGRAAADPAVDRPVGTMWGDTQKAWLKRSLKQSDATWKVCALSVPMSPMTLDYTFVRHAIEPVETAMNIDAFDGYPAERLEFLRYLQAENIENVVSLTGDHHMHFSSVLGEGLDCGPASNEFAVAGISSTNYFRVFDLHVRRLYPDGMIPRLFSDAGPGGERVAWLNSTILYGHARTAGWLEAGAPDAEALTTAELRNTGLRYLDSDAYGVALARATADRFDVEYLVFTHEDMMRPAHEGEPAIAPARRTRITVPSGRPEQSAPEFIGGAPFPYTAD</sequence>
<evidence type="ECO:0000256" key="1">
    <source>
        <dbReference type="SAM" id="MobiDB-lite"/>
    </source>
</evidence>
<dbReference type="InterPro" id="IPR038607">
    <property type="entry name" value="PhoD-like_sf"/>
</dbReference>
<dbReference type="RefSeq" id="WP_271186569.1">
    <property type="nucleotide sequence ID" value="NZ_BSFE01000004.1"/>
</dbReference>
<evidence type="ECO:0000259" key="4">
    <source>
        <dbReference type="Pfam" id="PF16655"/>
    </source>
</evidence>
<dbReference type="InterPro" id="IPR018946">
    <property type="entry name" value="PhoD-like_MPP"/>
</dbReference>
<dbReference type="EMBL" id="BSFE01000004">
    <property type="protein sequence ID" value="GLK52200.1"/>
    <property type="molecule type" value="Genomic_DNA"/>
</dbReference>
<dbReference type="SUPFAM" id="SSF56300">
    <property type="entry name" value="Metallo-dependent phosphatases"/>
    <property type="match status" value="1"/>
</dbReference>
<dbReference type="PANTHER" id="PTHR43606:SF2">
    <property type="entry name" value="ALKALINE PHOSPHATASE FAMILY PROTEIN (AFU_ORTHOLOGUE AFUA_5G03860)"/>
    <property type="match status" value="1"/>
</dbReference>
<evidence type="ECO:0000256" key="2">
    <source>
        <dbReference type="SAM" id="SignalP"/>
    </source>
</evidence>
<feature type="domain" description="Phospholipase D N-terminal" evidence="4">
    <location>
        <begin position="40"/>
        <end position="130"/>
    </location>
</feature>
<dbReference type="Proteomes" id="UP001143486">
    <property type="component" value="Unassembled WGS sequence"/>
</dbReference>
<feature type="domain" description="PhoD-like phosphatase metallophosphatase" evidence="3">
    <location>
        <begin position="142"/>
        <end position="504"/>
    </location>
</feature>